<dbReference type="SUPFAM" id="SSF51569">
    <property type="entry name" value="Aldolase"/>
    <property type="match status" value="1"/>
</dbReference>
<dbReference type="UniPathway" id="UPA00048">
    <property type="reaction ID" value="UER00070"/>
</dbReference>
<dbReference type="FunFam" id="3.20.20.70:FF:000010">
    <property type="entry name" value="2-isopropylmalate synthase"/>
    <property type="match status" value="1"/>
</dbReference>
<dbReference type="InterPro" id="IPR050073">
    <property type="entry name" value="2-IPM_HCS-like"/>
</dbReference>
<dbReference type="PROSITE" id="PS00815">
    <property type="entry name" value="AIPM_HOMOCIT_SYNTH_1"/>
    <property type="match status" value="1"/>
</dbReference>
<comment type="pathway">
    <text evidence="1">Amino-acid biosynthesis; L-leucine biosynthesis; L-leucine from 3-methyl-2-oxobutanoate: step 1/4.</text>
</comment>
<dbReference type="Pfam" id="PF08502">
    <property type="entry name" value="LeuA_dimer"/>
    <property type="match status" value="1"/>
</dbReference>
<gene>
    <name evidence="10" type="primary">leuA_10</name>
    <name evidence="10" type="ORF">SDC9_16244</name>
</gene>
<dbReference type="InterPro" id="IPR013785">
    <property type="entry name" value="Aldolase_TIM"/>
</dbReference>
<dbReference type="SUPFAM" id="SSF110921">
    <property type="entry name" value="2-isopropylmalate synthase LeuA, allosteric (dimerisation) domain"/>
    <property type="match status" value="1"/>
</dbReference>
<dbReference type="Gene3D" id="3.30.160.270">
    <property type="match status" value="1"/>
</dbReference>
<dbReference type="Pfam" id="PF00682">
    <property type="entry name" value="HMGL-like"/>
    <property type="match status" value="1"/>
</dbReference>
<keyword evidence="8" id="KW-0100">Branched-chain amino acid biosynthesis</keyword>
<accession>A0A644TU14</accession>
<evidence type="ECO:0000313" key="10">
    <source>
        <dbReference type="EMBL" id="MPL70488.1"/>
    </source>
</evidence>
<dbReference type="InterPro" id="IPR002034">
    <property type="entry name" value="AIPM/Hcit_synth_CS"/>
</dbReference>
<keyword evidence="7" id="KW-0479">Metal-binding</keyword>
<dbReference type="InterPro" id="IPR005671">
    <property type="entry name" value="LeuA_bact_synth"/>
</dbReference>
<evidence type="ECO:0000256" key="5">
    <source>
        <dbReference type="ARBA" id="ARBA00022605"/>
    </source>
</evidence>
<dbReference type="GO" id="GO:0003852">
    <property type="term" value="F:2-isopropylmalate synthase activity"/>
    <property type="evidence" value="ECO:0007669"/>
    <property type="project" value="UniProtKB-EC"/>
</dbReference>
<dbReference type="PANTHER" id="PTHR10277:SF9">
    <property type="entry name" value="2-ISOPROPYLMALATE SYNTHASE 1, CHLOROPLASTIC-RELATED"/>
    <property type="match status" value="1"/>
</dbReference>
<dbReference type="InterPro" id="IPR054691">
    <property type="entry name" value="LeuA/HCS_post-cat"/>
</dbReference>
<keyword evidence="6 10" id="KW-0808">Transferase</keyword>
<evidence type="ECO:0000256" key="6">
    <source>
        <dbReference type="ARBA" id="ARBA00022679"/>
    </source>
</evidence>
<dbReference type="InterPro" id="IPR000891">
    <property type="entry name" value="PYR_CT"/>
</dbReference>
<evidence type="ECO:0000256" key="2">
    <source>
        <dbReference type="ARBA" id="ARBA00009396"/>
    </source>
</evidence>
<dbReference type="Gene3D" id="1.10.238.260">
    <property type="match status" value="1"/>
</dbReference>
<dbReference type="GO" id="GO:0046872">
    <property type="term" value="F:metal ion binding"/>
    <property type="evidence" value="ECO:0007669"/>
    <property type="project" value="UniProtKB-KW"/>
</dbReference>
<dbReference type="HAMAP" id="MF_01025">
    <property type="entry name" value="LeuA_type1"/>
    <property type="match status" value="1"/>
</dbReference>
<comment type="similarity">
    <text evidence="2">Belongs to the alpha-IPM synthase/homocitrate synthase family. LeuA type 1 subfamily.</text>
</comment>
<evidence type="ECO:0000256" key="3">
    <source>
        <dbReference type="ARBA" id="ARBA00012973"/>
    </source>
</evidence>
<dbReference type="PROSITE" id="PS50991">
    <property type="entry name" value="PYR_CT"/>
    <property type="match status" value="1"/>
</dbReference>
<evidence type="ECO:0000259" key="9">
    <source>
        <dbReference type="PROSITE" id="PS50991"/>
    </source>
</evidence>
<dbReference type="InterPro" id="IPR013709">
    <property type="entry name" value="2-isopropylmalate_synth_dimer"/>
</dbReference>
<keyword evidence="10" id="KW-0012">Acyltransferase</keyword>
<evidence type="ECO:0000256" key="4">
    <source>
        <dbReference type="ARBA" id="ARBA00022430"/>
    </source>
</evidence>
<evidence type="ECO:0000256" key="1">
    <source>
        <dbReference type="ARBA" id="ARBA00004689"/>
    </source>
</evidence>
<evidence type="ECO:0000256" key="8">
    <source>
        <dbReference type="ARBA" id="ARBA00023304"/>
    </source>
</evidence>
<dbReference type="AlphaFoldDB" id="A0A644TU14"/>
<dbReference type="GO" id="GO:0009098">
    <property type="term" value="P:L-leucine biosynthetic process"/>
    <property type="evidence" value="ECO:0007669"/>
    <property type="project" value="UniProtKB-UniPathway"/>
</dbReference>
<reference evidence="10" key="1">
    <citation type="submission" date="2019-08" db="EMBL/GenBank/DDBJ databases">
        <authorList>
            <person name="Kucharzyk K."/>
            <person name="Murdoch R.W."/>
            <person name="Higgins S."/>
            <person name="Loffler F."/>
        </authorList>
    </citation>
    <scope>NUCLEOTIDE SEQUENCE</scope>
</reference>
<dbReference type="EC" id="2.3.3.13" evidence="3"/>
<keyword evidence="4" id="KW-0432">Leucine biosynthesis</keyword>
<dbReference type="Gene3D" id="3.20.20.70">
    <property type="entry name" value="Aldolase class I"/>
    <property type="match status" value="1"/>
</dbReference>
<dbReference type="EMBL" id="VSSQ01000053">
    <property type="protein sequence ID" value="MPL70488.1"/>
    <property type="molecule type" value="Genomic_DNA"/>
</dbReference>
<dbReference type="Pfam" id="PF22617">
    <property type="entry name" value="HCS_D2"/>
    <property type="match status" value="1"/>
</dbReference>
<comment type="caution">
    <text evidence="10">The sequence shown here is derived from an EMBL/GenBank/DDBJ whole genome shotgun (WGS) entry which is preliminary data.</text>
</comment>
<dbReference type="SMART" id="SM00917">
    <property type="entry name" value="LeuA_dimer"/>
    <property type="match status" value="1"/>
</dbReference>
<dbReference type="FunFam" id="1.10.238.260:FF:000001">
    <property type="entry name" value="2-isopropylmalate synthase"/>
    <property type="match status" value="1"/>
</dbReference>
<organism evidence="10">
    <name type="scientific">bioreactor metagenome</name>
    <dbReference type="NCBI Taxonomy" id="1076179"/>
    <lineage>
        <taxon>unclassified sequences</taxon>
        <taxon>metagenomes</taxon>
        <taxon>ecological metagenomes</taxon>
    </lineage>
</organism>
<name>A0A644TU14_9ZZZZ</name>
<dbReference type="CDD" id="cd07940">
    <property type="entry name" value="DRE_TIM_IPMS"/>
    <property type="match status" value="1"/>
</dbReference>
<protein>
    <recommendedName>
        <fullName evidence="3">2-isopropylmalate synthase</fullName>
        <ecNumber evidence="3">2.3.3.13</ecNumber>
    </recommendedName>
</protein>
<sequence>MVRRIRIFDTTLRDGEQAPRCSMNIGEKVEVARQLERLGVDVMEAGFPAASPGDLASVKAVAEVIKQSSVAALCRATKGDIEAGWRALEAAARPRIHTFIATSPVHMEYKLKMSPQEVLERAAAAVQMAKSYCGEVEFSAEDASRSDPDFLCQVFGEAIKAGAGILNIPDTVGYALPEEFGRLVAYVKTRTAGIENAILSVHCHNDLGLGVANSLAAALAGADQIECTINGIGERAGNASLEEIVMAIRTRGEALGLDCGIQSSQIYAASRLVSKVTGVRVQPNKAVVGENAFAHEAGIHQHGVLANRATYEIMTPESVGFPSNRMVLGKHSGRHAFEERLKSLGFSAQDLNVDELFAKFKALADKKKTVSDRDIEALIVGAGSTVPQAYSLDRWVVNSGSSLSSTSTIRLKTAGGSFQEEVAVGDGPVDAAFKAINRIIGKDLDLEAYELGAVTGGEDAQGEATVKVSYEGGQWNGRGLSTDVLEASILAYIAAINTMEWELSASGQGPRSVHKAGI</sequence>
<feature type="domain" description="Pyruvate carboxyltransferase" evidence="9">
    <location>
        <begin position="5"/>
        <end position="267"/>
    </location>
</feature>
<dbReference type="InterPro" id="IPR036230">
    <property type="entry name" value="LeuA_allosteric_dom_sf"/>
</dbReference>
<evidence type="ECO:0000256" key="7">
    <source>
        <dbReference type="ARBA" id="ARBA00022723"/>
    </source>
</evidence>
<proteinExistence type="inferred from homology"/>
<keyword evidence="5" id="KW-0028">Amino-acid biosynthesis</keyword>
<dbReference type="PANTHER" id="PTHR10277">
    <property type="entry name" value="HOMOCITRATE SYNTHASE-RELATED"/>
    <property type="match status" value="1"/>
</dbReference>
<dbReference type="NCBIfam" id="NF002086">
    <property type="entry name" value="PRK00915.1-3"/>
    <property type="match status" value="1"/>
</dbReference>
<dbReference type="PROSITE" id="PS00816">
    <property type="entry name" value="AIPM_HOMOCIT_SYNTH_2"/>
    <property type="match status" value="1"/>
</dbReference>
<dbReference type="NCBIfam" id="TIGR00973">
    <property type="entry name" value="leuA_bact"/>
    <property type="match status" value="1"/>
</dbReference>